<evidence type="ECO:0000313" key="2">
    <source>
        <dbReference type="EMBL" id="KAK7070806.1"/>
    </source>
</evidence>
<feature type="non-terminal residue" evidence="2">
    <location>
        <position position="1"/>
    </location>
</feature>
<sequence>GLSGFVRPAASLPDLRQTAASTTPTTYLPHQPTASTSTTHLPQQPPTASYTHLLQGPRHAQSAFDIMVGGYSSRGKRVSWREWDDDSDSGGSTDSLIDEADHVTTSTRVDLSKLEWEGRYRKRHHGRRRRTRSHQGFSTRRDDPEVHR</sequence>
<feature type="region of interest" description="Disordered" evidence="1">
    <location>
        <begin position="77"/>
        <end position="148"/>
    </location>
</feature>
<feature type="compositionally biased region" description="Basic and acidic residues" evidence="1">
    <location>
        <begin position="110"/>
        <end position="119"/>
    </location>
</feature>
<proteinExistence type="predicted"/>
<feature type="compositionally biased region" description="Basic and acidic residues" evidence="1">
    <location>
        <begin position="139"/>
        <end position="148"/>
    </location>
</feature>
<comment type="caution">
    <text evidence="2">The sequence shown here is derived from an EMBL/GenBank/DDBJ whole genome shotgun (WGS) entry which is preliminary data.</text>
</comment>
<evidence type="ECO:0000256" key="1">
    <source>
        <dbReference type="SAM" id="MobiDB-lite"/>
    </source>
</evidence>
<keyword evidence="3" id="KW-1185">Reference proteome</keyword>
<dbReference type="EMBL" id="JAXCGZ010015232">
    <property type="protein sequence ID" value="KAK7070806.1"/>
    <property type="molecule type" value="Genomic_DNA"/>
</dbReference>
<name>A0AAN8ZW28_HALRR</name>
<gene>
    <name evidence="2" type="ORF">SK128_024639</name>
</gene>
<feature type="non-terminal residue" evidence="2">
    <location>
        <position position="148"/>
    </location>
</feature>
<dbReference type="Proteomes" id="UP001381693">
    <property type="component" value="Unassembled WGS sequence"/>
</dbReference>
<feature type="region of interest" description="Disordered" evidence="1">
    <location>
        <begin position="1"/>
        <end position="56"/>
    </location>
</feature>
<feature type="compositionally biased region" description="Polar residues" evidence="1">
    <location>
        <begin position="18"/>
        <end position="52"/>
    </location>
</feature>
<organism evidence="2 3">
    <name type="scientific">Halocaridina rubra</name>
    <name type="common">Hawaiian red shrimp</name>
    <dbReference type="NCBI Taxonomy" id="373956"/>
    <lineage>
        <taxon>Eukaryota</taxon>
        <taxon>Metazoa</taxon>
        <taxon>Ecdysozoa</taxon>
        <taxon>Arthropoda</taxon>
        <taxon>Crustacea</taxon>
        <taxon>Multicrustacea</taxon>
        <taxon>Malacostraca</taxon>
        <taxon>Eumalacostraca</taxon>
        <taxon>Eucarida</taxon>
        <taxon>Decapoda</taxon>
        <taxon>Pleocyemata</taxon>
        <taxon>Caridea</taxon>
        <taxon>Atyoidea</taxon>
        <taxon>Atyidae</taxon>
        <taxon>Halocaridina</taxon>
    </lineage>
</organism>
<evidence type="ECO:0000313" key="3">
    <source>
        <dbReference type="Proteomes" id="UP001381693"/>
    </source>
</evidence>
<reference evidence="2 3" key="1">
    <citation type="submission" date="2023-11" db="EMBL/GenBank/DDBJ databases">
        <title>Halocaridina rubra genome assembly.</title>
        <authorList>
            <person name="Smith C."/>
        </authorList>
    </citation>
    <scope>NUCLEOTIDE SEQUENCE [LARGE SCALE GENOMIC DNA]</scope>
    <source>
        <strain evidence="2">EP-1</strain>
        <tissue evidence="2">Whole</tissue>
    </source>
</reference>
<protein>
    <submittedName>
        <fullName evidence="2">Uncharacterized protein</fullName>
    </submittedName>
</protein>
<dbReference type="AlphaFoldDB" id="A0AAN8ZW28"/>
<feature type="compositionally biased region" description="Basic residues" evidence="1">
    <location>
        <begin position="120"/>
        <end position="133"/>
    </location>
</feature>
<accession>A0AAN8ZW28</accession>